<name>A0A507QR30_MONPU</name>
<dbReference type="AlphaFoldDB" id="A0A507QR30"/>
<comment type="caution">
    <text evidence="2">The sequence shown here is derived from an EMBL/GenBank/DDBJ whole genome shotgun (WGS) entry which is preliminary data.</text>
</comment>
<sequence>MPMVWNDQADAKLLAAILNTAKPKLDFDAIAKYMGDDCSGCAVQNRIRRLKGKAKGDDQDGATSTSPIPCKRKKDKRFVKQESGLLKKVKIKEENGNEDGHGHK</sequence>
<evidence type="ECO:0000313" key="3">
    <source>
        <dbReference type="Proteomes" id="UP000319663"/>
    </source>
</evidence>
<proteinExistence type="predicted"/>
<evidence type="ECO:0000313" key="2">
    <source>
        <dbReference type="EMBL" id="TQB70925.1"/>
    </source>
</evidence>
<accession>A0A507QR30</accession>
<evidence type="ECO:0008006" key="4">
    <source>
        <dbReference type="Google" id="ProtNLM"/>
    </source>
</evidence>
<dbReference type="EMBL" id="VIFY01000091">
    <property type="protein sequence ID" value="TQB70925.1"/>
    <property type="molecule type" value="Genomic_DNA"/>
</dbReference>
<dbReference type="Proteomes" id="UP000319663">
    <property type="component" value="Unassembled WGS sequence"/>
</dbReference>
<dbReference type="OrthoDB" id="5418867at2759"/>
<gene>
    <name evidence="2" type="ORF">MPDQ_007938</name>
</gene>
<reference evidence="2 3" key="1">
    <citation type="submission" date="2019-06" db="EMBL/GenBank/DDBJ databases">
        <title>Wine fermentation using esterase from Monascus purpureus.</title>
        <authorList>
            <person name="Geng C."/>
            <person name="Zhang Y."/>
        </authorList>
    </citation>
    <scope>NUCLEOTIDE SEQUENCE [LARGE SCALE GENOMIC DNA]</scope>
    <source>
        <strain evidence="2">HQ1</strain>
    </source>
</reference>
<protein>
    <recommendedName>
        <fullName evidence="4">Myb-like domain-containing protein</fullName>
    </recommendedName>
</protein>
<keyword evidence="3" id="KW-1185">Reference proteome</keyword>
<evidence type="ECO:0000256" key="1">
    <source>
        <dbReference type="SAM" id="MobiDB-lite"/>
    </source>
</evidence>
<organism evidence="2 3">
    <name type="scientific">Monascus purpureus</name>
    <name type="common">Red mold</name>
    <name type="synonym">Monascus anka</name>
    <dbReference type="NCBI Taxonomy" id="5098"/>
    <lineage>
        <taxon>Eukaryota</taxon>
        <taxon>Fungi</taxon>
        <taxon>Dikarya</taxon>
        <taxon>Ascomycota</taxon>
        <taxon>Pezizomycotina</taxon>
        <taxon>Eurotiomycetes</taxon>
        <taxon>Eurotiomycetidae</taxon>
        <taxon>Eurotiales</taxon>
        <taxon>Aspergillaceae</taxon>
        <taxon>Monascus</taxon>
    </lineage>
</organism>
<dbReference type="STRING" id="5098.A0A507QR30"/>
<feature type="region of interest" description="Disordered" evidence="1">
    <location>
        <begin position="51"/>
        <end position="75"/>
    </location>
</feature>